<dbReference type="Proteomes" id="UP000035526">
    <property type="component" value="Unassembled WGS sequence"/>
</dbReference>
<sequence length="296" mass="33743">MNNIILNFELSFEGSNSDEHIIDLYDVSEALKGFHRTLALTTHLMLHSEIITKAPFAKNLNIYTYPSKEGSWKLIASLAISGQFLMTGLTSSQDTILGHLFFSAYDYVISESLGFNVDYNKTLGQLYIEHKNDIKLPVITESQLDSVIEKVQDSITEMHRPIYKSNTAELLNIKAFSENTNFNLSSVIDINSYHYIKENVIDGKIFTVTGVVTSYNSNTYRGRIFISEINRPIPFEFDSSLKKKINSIKKVLKSLETHALKKEHLNITMDVKTIKSRNGKLKAYLVQKIWKESLDN</sequence>
<comment type="caution">
    <text evidence="2">The sequence shown here is derived from an EMBL/GenBank/DDBJ whole genome shotgun (WGS) entry which is preliminary data.</text>
</comment>
<dbReference type="AlphaFoldDB" id="A0A837J5V8"/>
<dbReference type="EMBL" id="JAIS01000074">
    <property type="protein sequence ID" value="KLE01142.1"/>
    <property type="molecule type" value="Genomic_DNA"/>
</dbReference>
<name>A0A837J5V8_9BACT</name>
<dbReference type="Pfam" id="PF25678">
    <property type="entry name" value="DUF7946"/>
    <property type="match status" value="1"/>
</dbReference>
<proteinExistence type="predicted"/>
<evidence type="ECO:0000313" key="3">
    <source>
        <dbReference type="Proteomes" id="UP000035526"/>
    </source>
</evidence>
<accession>A0A837J5V8</accession>
<dbReference type="InterPro" id="IPR057706">
    <property type="entry name" value="DUF7946"/>
</dbReference>
<dbReference type="RefSeq" id="WP_046991604.1">
    <property type="nucleotide sequence ID" value="NZ_JAIS01000074.1"/>
</dbReference>
<evidence type="ECO:0000259" key="1">
    <source>
        <dbReference type="Pfam" id="PF25678"/>
    </source>
</evidence>
<feature type="domain" description="DUF7946" evidence="1">
    <location>
        <begin position="8"/>
        <end position="196"/>
    </location>
</feature>
<organism evidence="2 3">
    <name type="scientific">Aliarcobacter butzleri L351</name>
    <dbReference type="NCBI Taxonomy" id="1447259"/>
    <lineage>
        <taxon>Bacteria</taxon>
        <taxon>Pseudomonadati</taxon>
        <taxon>Campylobacterota</taxon>
        <taxon>Epsilonproteobacteria</taxon>
        <taxon>Campylobacterales</taxon>
        <taxon>Arcobacteraceae</taxon>
        <taxon>Aliarcobacter</taxon>
    </lineage>
</organism>
<reference evidence="2 3" key="1">
    <citation type="submission" date="2014-01" db="EMBL/GenBank/DDBJ databases">
        <title>Development of a Comparative Genomic Fingerprinting Assay for High Resolution Genotyping of Arcobacter butzleri.</title>
        <authorList>
            <person name="Webb A.L."/>
            <person name="Inglis G.D."/>
            <person name="Kruczkiewicz P."/>
            <person name="Selinger L.B."/>
            <person name="Taboada E.N."/>
        </authorList>
    </citation>
    <scope>NUCLEOTIDE SEQUENCE [LARGE SCALE GENOMIC DNA]</scope>
    <source>
        <strain evidence="2 3">L351</strain>
    </source>
</reference>
<protein>
    <recommendedName>
        <fullName evidence="1">DUF7946 domain-containing protein</fullName>
    </recommendedName>
</protein>
<evidence type="ECO:0000313" key="2">
    <source>
        <dbReference type="EMBL" id="KLE01142.1"/>
    </source>
</evidence>
<gene>
    <name evidence="2" type="ORF">AF76_05415</name>
</gene>